<dbReference type="GO" id="GO:0043564">
    <property type="term" value="C:Ku70:Ku80 complex"/>
    <property type="evidence" value="ECO:0007669"/>
    <property type="project" value="InterPro"/>
</dbReference>
<dbReference type="GO" id="GO:0016787">
    <property type="term" value="F:hydrolase activity"/>
    <property type="evidence" value="ECO:0007669"/>
    <property type="project" value="UniProtKB-KW"/>
</dbReference>
<feature type="domain" description="Ku" evidence="13">
    <location>
        <begin position="333"/>
        <end position="473"/>
    </location>
</feature>
<evidence type="ECO:0000256" key="10">
    <source>
        <dbReference type="ARBA" id="ARBA00023204"/>
    </source>
</evidence>
<keyword evidence="11" id="KW-0539">Nucleus</keyword>
<dbReference type="InterPro" id="IPR016194">
    <property type="entry name" value="SPOC-like_C_dom_sf"/>
</dbReference>
<dbReference type="GO" id="GO:0005524">
    <property type="term" value="F:ATP binding"/>
    <property type="evidence" value="ECO:0007669"/>
    <property type="project" value="UniProtKB-KW"/>
</dbReference>
<dbReference type="GO" id="GO:0003690">
    <property type="term" value="F:double-stranded DNA binding"/>
    <property type="evidence" value="ECO:0007669"/>
    <property type="project" value="TreeGrafter"/>
</dbReference>
<dbReference type="Pfam" id="PF03730">
    <property type="entry name" value="Ku_C"/>
    <property type="match status" value="1"/>
</dbReference>
<evidence type="ECO:0000256" key="2">
    <source>
        <dbReference type="ARBA" id="ARBA00007726"/>
    </source>
</evidence>
<dbReference type="AlphaFoldDB" id="A0A914ZQU2"/>
<dbReference type="Pfam" id="PF02735">
    <property type="entry name" value="Ku"/>
    <property type="match status" value="1"/>
</dbReference>
<dbReference type="GO" id="GO:0042162">
    <property type="term" value="F:telomeric DNA binding"/>
    <property type="evidence" value="ECO:0007669"/>
    <property type="project" value="InterPro"/>
</dbReference>
<sequence>MSDDDETKPKRVKKTPKHESTVVLLDVGSNMTATVPGTDRCALDLAKEVLEWILTRKIFAKSADEFTLILFGSKETRNNFANGAENVYFCEEEMQTAKIDWLRFIANEITPNEHLDGDFMTALIVGVDYMRSCLEAVAQESEIIARNILLLSNLRGNYDDDDDMKIDSMNANAIVNGMKALGVNFNAIGPTVHYWTDEEDSNERNKESEQESSSDEPPTKTHIEVGSGERILGDIAKKVDGVVYSFGEALSMLQHFVPRRVSIRGQKFLLELGENVKLPLQLFKKNQEPDMKMNFAKIDQTTGAEVKRQTIYERPIGDDSSQSAVPHANPNGPKILQKRDVIKGYTFGATIVPFNEEDQKEYGWKRESRCMKLLQFTKRSEILEHYLMDGGVYYCLPPANDQEGARAVSALVRAMLEEDCVALVRYVYNAASSPRIMALFPRISTKGVDILMGILLPFYEDFRGLEFPPIVDDLHKPKGEQMRAVEAFVDAMDLSKSFFDPETGSYDEDLRPRNVPNPKLQRICEAMKHRALHPGEELPQFESQILKQLLEPRSQLLKMAREPLAWIKKTFPLQEVPSRKRKMNNNDDPLLSDSFPSFGEDESSLPAGSRLIAVSEVKVEDMEEKIVKKESPPSTL</sequence>
<evidence type="ECO:0000256" key="1">
    <source>
        <dbReference type="ARBA" id="ARBA00004123"/>
    </source>
</evidence>
<dbReference type="PANTHER" id="PTHR12604:SF4">
    <property type="entry name" value="X-RAY REPAIR CROSS-COMPLEMENTING PROTEIN 5"/>
    <property type="match status" value="1"/>
</dbReference>
<dbReference type="CDD" id="cd00873">
    <property type="entry name" value="KU80"/>
    <property type="match status" value="1"/>
</dbReference>
<evidence type="ECO:0000256" key="6">
    <source>
        <dbReference type="ARBA" id="ARBA00022806"/>
    </source>
</evidence>
<accession>A0A914ZQU2</accession>
<dbReference type="InterPro" id="IPR036465">
    <property type="entry name" value="vWFA_dom_sf"/>
</dbReference>
<dbReference type="Gene3D" id="2.40.290.10">
    <property type="match status" value="1"/>
</dbReference>
<dbReference type="PANTHER" id="PTHR12604">
    <property type="entry name" value="KU AUTOANTIGEN DNA HELICASE"/>
    <property type="match status" value="1"/>
</dbReference>
<evidence type="ECO:0000313" key="14">
    <source>
        <dbReference type="Proteomes" id="UP000887569"/>
    </source>
</evidence>
<protein>
    <submittedName>
        <fullName evidence="15">Ku domain-containing protein</fullName>
    </submittedName>
</protein>
<comment type="subcellular location">
    <subcellularLocation>
        <location evidence="1">Nucleus</location>
    </subcellularLocation>
</comment>
<dbReference type="Pfam" id="PF03731">
    <property type="entry name" value="Ku_N"/>
    <property type="match status" value="1"/>
</dbReference>
<evidence type="ECO:0000256" key="11">
    <source>
        <dbReference type="ARBA" id="ARBA00023242"/>
    </source>
</evidence>
<keyword evidence="14" id="KW-1185">Reference proteome</keyword>
<keyword evidence="3" id="KW-0547">Nucleotide-binding</keyword>
<evidence type="ECO:0000256" key="4">
    <source>
        <dbReference type="ARBA" id="ARBA00022763"/>
    </source>
</evidence>
<dbReference type="GO" id="GO:0006310">
    <property type="term" value="P:DNA recombination"/>
    <property type="evidence" value="ECO:0007669"/>
    <property type="project" value="UniProtKB-KW"/>
</dbReference>
<feature type="region of interest" description="Disordered" evidence="12">
    <location>
        <begin position="578"/>
        <end position="605"/>
    </location>
</feature>
<keyword evidence="9" id="KW-0233">DNA recombination</keyword>
<name>A0A914ZQU2_PARUN</name>
<keyword evidence="5" id="KW-0378">Hydrolase</keyword>
<keyword evidence="10" id="KW-0234">DNA repair</keyword>
<dbReference type="GO" id="GO:0003678">
    <property type="term" value="F:DNA helicase activity"/>
    <property type="evidence" value="ECO:0007669"/>
    <property type="project" value="InterPro"/>
</dbReference>
<comment type="similarity">
    <text evidence="2">Belongs to the ku80 family.</text>
</comment>
<reference evidence="15" key="1">
    <citation type="submission" date="2022-11" db="UniProtKB">
        <authorList>
            <consortium name="WormBaseParasite"/>
        </authorList>
    </citation>
    <scope>IDENTIFICATION</scope>
</reference>
<evidence type="ECO:0000256" key="5">
    <source>
        <dbReference type="ARBA" id="ARBA00022801"/>
    </source>
</evidence>
<keyword evidence="8" id="KW-0238">DNA-binding</keyword>
<dbReference type="WBParaSite" id="PgB15_g016_t01">
    <property type="protein sequence ID" value="PgB15_g016_t01"/>
    <property type="gene ID" value="PgB15_g016"/>
</dbReference>
<keyword evidence="7" id="KW-0067">ATP-binding</keyword>
<dbReference type="InterPro" id="IPR024193">
    <property type="entry name" value="Ku80"/>
</dbReference>
<evidence type="ECO:0000256" key="12">
    <source>
        <dbReference type="SAM" id="MobiDB-lite"/>
    </source>
</evidence>
<dbReference type="SMART" id="SM00559">
    <property type="entry name" value="Ku78"/>
    <property type="match status" value="1"/>
</dbReference>
<evidence type="ECO:0000256" key="9">
    <source>
        <dbReference type="ARBA" id="ARBA00023172"/>
    </source>
</evidence>
<proteinExistence type="inferred from homology"/>
<dbReference type="SUPFAM" id="SSF53300">
    <property type="entry name" value="vWA-like"/>
    <property type="match status" value="1"/>
</dbReference>
<dbReference type="FunFam" id="1.10.1600.10:FF:000002">
    <property type="entry name" value="X-ray repair cross-complementing protein 5"/>
    <property type="match status" value="1"/>
</dbReference>
<dbReference type="Gene3D" id="3.40.50.410">
    <property type="entry name" value="von Willebrand factor, type A domain"/>
    <property type="match status" value="1"/>
</dbReference>
<dbReference type="Gene3D" id="1.10.1600.10">
    <property type="match status" value="1"/>
</dbReference>
<dbReference type="InterPro" id="IPR006164">
    <property type="entry name" value="DNA_bd_Ku70/Ku80"/>
</dbReference>
<evidence type="ECO:0000256" key="3">
    <source>
        <dbReference type="ARBA" id="ARBA00022741"/>
    </source>
</evidence>
<dbReference type="InterPro" id="IPR005161">
    <property type="entry name" value="Ku_N"/>
</dbReference>
<evidence type="ECO:0000259" key="13">
    <source>
        <dbReference type="SMART" id="SM00559"/>
    </source>
</evidence>
<dbReference type="InterPro" id="IPR005160">
    <property type="entry name" value="Ku_C"/>
</dbReference>
<feature type="region of interest" description="Disordered" evidence="12">
    <location>
        <begin position="196"/>
        <end position="223"/>
    </location>
</feature>
<evidence type="ECO:0000256" key="7">
    <source>
        <dbReference type="ARBA" id="ARBA00022840"/>
    </source>
</evidence>
<dbReference type="Proteomes" id="UP000887569">
    <property type="component" value="Unplaced"/>
</dbReference>
<dbReference type="GO" id="GO:0006303">
    <property type="term" value="P:double-strand break repair via nonhomologous end joining"/>
    <property type="evidence" value="ECO:0007669"/>
    <property type="project" value="InterPro"/>
</dbReference>
<keyword evidence="6" id="KW-0347">Helicase</keyword>
<keyword evidence="4" id="KW-0227">DNA damage</keyword>
<dbReference type="SUPFAM" id="SSF100939">
    <property type="entry name" value="SPOC domain-like"/>
    <property type="match status" value="1"/>
</dbReference>
<organism evidence="14 15">
    <name type="scientific">Parascaris univalens</name>
    <name type="common">Nematode worm</name>
    <dbReference type="NCBI Taxonomy" id="6257"/>
    <lineage>
        <taxon>Eukaryota</taxon>
        <taxon>Metazoa</taxon>
        <taxon>Ecdysozoa</taxon>
        <taxon>Nematoda</taxon>
        <taxon>Chromadorea</taxon>
        <taxon>Rhabditida</taxon>
        <taxon>Spirurina</taxon>
        <taxon>Ascaridomorpha</taxon>
        <taxon>Ascaridoidea</taxon>
        <taxon>Ascarididae</taxon>
        <taxon>Parascaris</taxon>
    </lineage>
</organism>
<evidence type="ECO:0000256" key="8">
    <source>
        <dbReference type="ARBA" id="ARBA00023125"/>
    </source>
</evidence>
<dbReference type="GO" id="GO:0000723">
    <property type="term" value="P:telomere maintenance"/>
    <property type="evidence" value="ECO:0007669"/>
    <property type="project" value="InterPro"/>
</dbReference>
<dbReference type="GO" id="GO:0003684">
    <property type="term" value="F:damaged DNA binding"/>
    <property type="evidence" value="ECO:0007669"/>
    <property type="project" value="InterPro"/>
</dbReference>
<evidence type="ECO:0000313" key="15">
    <source>
        <dbReference type="WBParaSite" id="PgB15_g016_t01"/>
    </source>
</evidence>